<comment type="caution">
    <text evidence="1">The sequence shown here is derived from an EMBL/GenBank/DDBJ whole genome shotgun (WGS) entry which is preliminary data.</text>
</comment>
<dbReference type="RefSeq" id="WP_169381855.1">
    <property type="nucleotide sequence ID" value="NZ_JAAXLA010000022.1"/>
</dbReference>
<reference evidence="1 2" key="1">
    <citation type="submission" date="2020-04" db="EMBL/GenBank/DDBJ databases">
        <authorList>
            <person name="Klaysubun C."/>
            <person name="Duangmal K."/>
            <person name="Lipun K."/>
        </authorList>
    </citation>
    <scope>NUCLEOTIDE SEQUENCE [LARGE SCALE GENOMIC DNA]</scope>
    <source>
        <strain evidence="1 2">K10HN5</strain>
    </source>
</reference>
<name>A0ABX1SC70_9PSEU</name>
<accession>A0ABX1SC70</accession>
<evidence type="ECO:0000313" key="2">
    <source>
        <dbReference type="Proteomes" id="UP000820669"/>
    </source>
</evidence>
<organism evidence="1 2">
    <name type="scientific">Pseudonocardia acidicola</name>
    <dbReference type="NCBI Taxonomy" id="2724939"/>
    <lineage>
        <taxon>Bacteria</taxon>
        <taxon>Bacillati</taxon>
        <taxon>Actinomycetota</taxon>
        <taxon>Actinomycetes</taxon>
        <taxon>Pseudonocardiales</taxon>
        <taxon>Pseudonocardiaceae</taxon>
        <taxon>Pseudonocardia</taxon>
    </lineage>
</organism>
<proteinExistence type="predicted"/>
<gene>
    <name evidence="1" type="ORF">HF526_13970</name>
</gene>
<dbReference type="Proteomes" id="UP000820669">
    <property type="component" value="Unassembled WGS sequence"/>
</dbReference>
<protein>
    <submittedName>
        <fullName evidence="1">Uncharacterized protein</fullName>
    </submittedName>
</protein>
<keyword evidence="2" id="KW-1185">Reference proteome</keyword>
<evidence type="ECO:0000313" key="1">
    <source>
        <dbReference type="EMBL" id="NMH98407.1"/>
    </source>
</evidence>
<dbReference type="EMBL" id="JAAXLA010000022">
    <property type="protein sequence ID" value="NMH98407.1"/>
    <property type="molecule type" value="Genomic_DNA"/>
</dbReference>
<sequence length="117" mass="11999">MTDAAVVSVLRAVWGATLLAVPGRLLRLEGQPRTSGNARAVLRILGLRHLGQAAVTVGSPRPRVLALGSATDGLHALTGVAFGAVAPRWRRVALLDTAIATGFAVAGALGARMSQRS</sequence>